<dbReference type="Gene3D" id="3.30.60.190">
    <property type="match status" value="1"/>
</dbReference>
<evidence type="ECO:0000256" key="1">
    <source>
        <dbReference type="PROSITE-ProRule" id="PRU00453"/>
    </source>
</evidence>
<keyword evidence="1" id="KW-0479">Metal-binding</keyword>
<feature type="region of interest" description="Disordered" evidence="2">
    <location>
        <begin position="91"/>
        <end position="113"/>
    </location>
</feature>
<feature type="region of interest" description="Disordered" evidence="2">
    <location>
        <begin position="178"/>
        <end position="216"/>
    </location>
</feature>
<evidence type="ECO:0000313" key="4">
    <source>
        <dbReference type="EMBL" id="KAF5734960.1"/>
    </source>
</evidence>
<dbReference type="InterPro" id="IPR007529">
    <property type="entry name" value="Znf_HIT"/>
</dbReference>
<keyword evidence="1" id="KW-0863">Zinc-finger</keyword>
<organism evidence="4 5">
    <name type="scientific">Tripterygium wilfordii</name>
    <name type="common">Thunder God vine</name>
    <dbReference type="NCBI Taxonomy" id="458696"/>
    <lineage>
        <taxon>Eukaryota</taxon>
        <taxon>Viridiplantae</taxon>
        <taxon>Streptophyta</taxon>
        <taxon>Embryophyta</taxon>
        <taxon>Tracheophyta</taxon>
        <taxon>Spermatophyta</taxon>
        <taxon>Magnoliopsida</taxon>
        <taxon>eudicotyledons</taxon>
        <taxon>Gunneridae</taxon>
        <taxon>Pentapetalae</taxon>
        <taxon>rosids</taxon>
        <taxon>fabids</taxon>
        <taxon>Celastrales</taxon>
        <taxon>Celastraceae</taxon>
        <taxon>Tripterygium</taxon>
    </lineage>
</organism>
<dbReference type="PANTHER" id="PTHR15555:SF0">
    <property type="entry name" value="ZINC FINGER HIT DOMAIN-CONTAINING PROTEIN 2"/>
    <property type="match status" value="1"/>
</dbReference>
<dbReference type="FunCoup" id="A0A7J7CLM0">
    <property type="interactions" value="2193"/>
</dbReference>
<feature type="domain" description="HIT-type" evidence="3">
    <location>
        <begin position="25"/>
        <end position="57"/>
    </location>
</feature>
<dbReference type="EMBL" id="JAAARO010000015">
    <property type="protein sequence ID" value="KAF5734960.1"/>
    <property type="molecule type" value="Genomic_DNA"/>
</dbReference>
<name>A0A7J7CLM0_TRIWF</name>
<dbReference type="CDD" id="cd23024">
    <property type="entry name" value="zf-HIT_ZNHIT2-3"/>
    <property type="match status" value="1"/>
</dbReference>
<evidence type="ECO:0000256" key="2">
    <source>
        <dbReference type="SAM" id="MobiDB-lite"/>
    </source>
</evidence>
<dbReference type="InParanoid" id="A0A7J7CLM0"/>
<keyword evidence="5" id="KW-1185">Reference proteome</keyword>
<comment type="caution">
    <text evidence="4">The sequence shown here is derived from an EMBL/GenBank/DDBJ whole genome shotgun (WGS) entry which is preliminary data.</text>
</comment>
<reference evidence="4 5" key="1">
    <citation type="journal article" date="2020" name="Nat. Commun.">
        <title>Genome of Tripterygium wilfordii and identification of cytochrome P450 involved in triptolide biosynthesis.</title>
        <authorList>
            <person name="Tu L."/>
            <person name="Su P."/>
            <person name="Zhang Z."/>
            <person name="Gao L."/>
            <person name="Wang J."/>
            <person name="Hu T."/>
            <person name="Zhou J."/>
            <person name="Zhang Y."/>
            <person name="Zhao Y."/>
            <person name="Liu Y."/>
            <person name="Song Y."/>
            <person name="Tong Y."/>
            <person name="Lu Y."/>
            <person name="Yang J."/>
            <person name="Xu C."/>
            <person name="Jia M."/>
            <person name="Peters R.J."/>
            <person name="Huang L."/>
            <person name="Gao W."/>
        </authorList>
    </citation>
    <scope>NUCLEOTIDE SEQUENCE [LARGE SCALE GENOMIC DNA]</scope>
    <source>
        <strain evidence="5">cv. XIE 37</strain>
        <tissue evidence="4">Leaf</tissue>
    </source>
</reference>
<dbReference type="SUPFAM" id="SSF144232">
    <property type="entry name" value="HIT/MYND zinc finger-like"/>
    <property type="match status" value="1"/>
</dbReference>
<dbReference type="Pfam" id="PF04438">
    <property type="entry name" value="zf-HIT"/>
    <property type="match status" value="1"/>
</dbReference>
<dbReference type="PROSITE" id="PS51083">
    <property type="entry name" value="ZF_HIT"/>
    <property type="match status" value="1"/>
</dbReference>
<dbReference type="OrthoDB" id="18412at2759"/>
<evidence type="ECO:0000259" key="3">
    <source>
        <dbReference type="PROSITE" id="PS51083"/>
    </source>
</evidence>
<feature type="compositionally biased region" description="Acidic residues" evidence="2">
    <location>
        <begin position="95"/>
        <end position="111"/>
    </location>
</feature>
<evidence type="ECO:0000313" key="5">
    <source>
        <dbReference type="Proteomes" id="UP000593562"/>
    </source>
</evidence>
<dbReference type="GO" id="GO:0008270">
    <property type="term" value="F:zinc ion binding"/>
    <property type="evidence" value="ECO:0007669"/>
    <property type="project" value="UniProtKB-UniRule"/>
</dbReference>
<dbReference type="PANTHER" id="PTHR15555">
    <property type="entry name" value="ZINC FINGER HIT DOMAIN CONTAINING PROTEIN 2 PROTEIN FON -RELATED"/>
    <property type="match status" value="1"/>
</dbReference>
<proteinExistence type="predicted"/>
<dbReference type="InterPro" id="IPR039646">
    <property type="entry name" value="ZNHIT2"/>
</dbReference>
<protein>
    <submittedName>
        <fullName evidence="4">HIT-type Zinc finger family protein</fullName>
    </submittedName>
</protein>
<gene>
    <name evidence="4" type="ORF">HS088_TW15G00459</name>
</gene>
<dbReference type="AlphaFoldDB" id="A0A7J7CLM0"/>
<dbReference type="Proteomes" id="UP000593562">
    <property type="component" value="Unassembled WGS sequence"/>
</dbReference>
<keyword evidence="1" id="KW-0862">Zinc</keyword>
<accession>A0A7J7CLM0</accession>
<sequence length="417" mass="46867">MADSILTSERPSSSSTLNPPSRIICHVCQKQFSQYTCPRCNSRYCTLQCYKTHSLRCTESFMRENVEEELRQMQPDDQTKRRMLDILKRFHSEEETGSMDEEEGEGEEEGDSTLSEEIIQKISSGGQISFDDLSVEEKKRFQRAIASGELSKMIEPWDPWWLKPSARTISLSKDGTQLVQPLAKQESMPSPQDDLENDQSSEIPRGPETPLPPVSRVCSSEPSPLLAIHLVDIIYSYCFTLRLYNGDWQSDALGSSMVVLSVSSVLGQGRQPESVLEALSHCLEQTCSSAFKHMGGSQFAFGLIDDVISLLSLGGCALICSLCDLQRLIRAGKKELQSEKPKKSRSGEIKSKLKFAERKIYFIVCWVHEQPGEAWSSLANIIRAEKASAMEYSGGKSPVKMEEKPQRRCKLVIEEMK</sequence>